<gene>
    <name evidence="1" type="ORF">CVT26_014560</name>
</gene>
<reference evidence="1 2" key="1">
    <citation type="journal article" date="2018" name="Evol. Lett.">
        <title>Horizontal gene cluster transfer increased hallucinogenic mushroom diversity.</title>
        <authorList>
            <person name="Reynolds H.T."/>
            <person name="Vijayakumar V."/>
            <person name="Gluck-Thaler E."/>
            <person name="Korotkin H.B."/>
            <person name="Matheny P.B."/>
            <person name="Slot J.C."/>
        </authorList>
    </citation>
    <scope>NUCLEOTIDE SEQUENCE [LARGE SCALE GENOMIC DNA]</scope>
    <source>
        <strain evidence="1 2">SRW20</strain>
    </source>
</reference>
<dbReference type="EMBL" id="NHYE01005547">
    <property type="protein sequence ID" value="PPQ70271.1"/>
    <property type="molecule type" value="Genomic_DNA"/>
</dbReference>
<dbReference type="PANTHER" id="PTHR31252:SF11">
    <property type="entry name" value="DUF4419 DOMAIN-CONTAINING PROTEIN"/>
    <property type="match status" value="1"/>
</dbReference>
<organism evidence="1 2">
    <name type="scientific">Gymnopilus dilepis</name>
    <dbReference type="NCBI Taxonomy" id="231916"/>
    <lineage>
        <taxon>Eukaryota</taxon>
        <taxon>Fungi</taxon>
        <taxon>Dikarya</taxon>
        <taxon>Basidiomycota</taxon>
        <taxon>Agaricomycotina</taxon>
        <taxon>Agaricomycetes</taxon>
        <taxon>Agaricomycetidae</taxon>
        <taxon>Agaricales</taxon>
        <taxon>Agaricineae</taxon>
        <taxon>Hymenogastraceae</taxon>
        <taxon>Gymnopilus</taxon>
    </lineage>
</organism>
<dbReference type="InterPro" id="IPR025533">
    <property type="entry name" value="DUF4419"/>
</dbReference>
<dbReference type="Proteomes" id="UP000284706">
    <property type="component" value="Unassembled WGS sequence"/>
</dbReference>
<dbReference type="InParanoid" id="A0A409VVJ5"/>
<dbReference type="Pfam" id="PF14388">
    <property type="entry name" value="DUF4419"/>
    <property type="match status" value="1"/>
</dbReference>
<accession>A0A409VVJ5</accession>
<evidence type="ECO:0000313" key="1">
    <source>
        <dbReference type="EMBL" id="PPQ70271.1"/>
    </source>
</evidence>
<evidence type="ECO:0000313" key="2">
    <source>
        <dbReference type="Proteomes" id="UP000284706"/>
    </source>
</evidence>
<dbReference type="PANTHER" id="PTHR31252">
    <property type="entry name" value="DUF4419 DOMAIN-CONTAINING PROTEIN"/>
    <property type="match status" value="1"/>
</dbReference>
<protein>
    <submittedName>
        <fullName evidence="1">Uncharacterized protein</fullName>
    </submittedName>
</protein>
<keyword evidence="2" id="KW-1185">Reference proteome</keyword>
<dbReference type="AlphaFoldDB" id="A0A409VVJ5"/>
<sequence>MPIRFKVSNNKAKPVVFPPKDAKILTPADLLNGVWGTRDKGNVCAELLQSSVSPSKIGSIQGQRNGFVDTVVQAYNQHHHLSIRPDDVWMAILSQFNFYVNAHAEELRSHFVAHEGKTEVRVYGIGTRYTVNFGLLANRLADEIQKRVVDPELQAWILPDFSTTTHNDTVICSVLMMATLNAYFTRKIILRCGIPWITLEGEKEDWEKILARLDKLDAFGEEPAKWASLLRPVLARFVSAFDGEPDINFWNSICHYHPGGSGPSYISGWVTAFCVWTNKGKWIGPPLTTPPEPVSYYLGTGMKTIEPLTIDNAQYGTVETSDIPVGFCEVDIKLDDNFQVFDCKMVAGHLASVVEGRYRNAIRPSPEWFMFIKG</sequence>
<dbReference type="OrthoDB" id="9978173at2759"/>
<dbReference type="STRING" id="231916.A0A409VVJ5"/>
<comment type="caution">
    <text evidence="1">The sequence shown here is derived from an EMBL/GenBank/DDBJ whole genome shotgun (WGS) entry which is preliminary data.</text>
</comment>
<proteinExistence type="predicted"/>
<name>A0A409VVJ5_9AGAR</name>